<keyword evidence="1 2" id="KW-0732">Signal</keyword>
<evidence type="ECO:0000256" key="1">
    <source>
        <dbReference type="ARBA" id="ARBA00022729"/>
    </source>
</evidence>
<name>A0A2D0NGN3_FLAN2</name>
<feature type="chain" id="PRO_5012293808" description="LTD domain-containing protein" evidence="2">
    <location>
        <begin position="19"/>
        <end position="868"/>
    </location>
</feature>
<dbReference type="PROSITE" id="PS51841">
    <property type="entry name" value="LTD"/>
    <property type="match status" value="1"/>
</dbReference>
<dbReference type="Pfam" id="PF13205">
    <property type="entry name" value="Big_5"/>
    <property type="match status" value="1"/>
</dbReference>
<dbReference type="EMBL" id="PDUD01000009">
    <property type="protein sequence ID" value="PHN07637.1"/>
    <property type="molecule type" value="Genomic_DNA"/>
</dbReference>
<proteinExistence type="predicted"/>
<dbReference type="InterPro" id="IPR014755">
    <property type="entry name" value="Cu-Rt/internalin_Ig-like"/>
</dbReference>
<dbReference type="RefSeq" id="WP_099149085.1">
    <property type="nucleotide sequence ID" value="NZ_PDUD01000009.1"/>
</dbReference>
<dbReference type="Pfam" id="PF00932">
    <property type="entry name" value="LTD"/>
    <property type="match status" value="2"/>
</dbReference>
<protein>
    <recommendedName>
        <fullName evidence="3">LTD domain-containing protein</fullName>
    </recommendedName>
</protein>
<evidence type="ECO:0000313" key="4">
    <source>
        <dbReference type="EMBL" id="PHN07637.1"/>
    </source>
</evidence>
<sequence length="868" mass="94339">MKALLFLIILGLSTPICAQFLRKDFSDPDLSGWQGDLEKFAVIDGQLQLSDPDPGSSNRAYLSIPAMTGTEETTIWETWIRLDFAPSGSNYALVYLSASGADLTSNVSGYYLRIGGISGSEDAIELYRQDGNASELLLSATAGAVGSEPVLARIQVTRSETGLWQLAVDYDGNENYQIEGEVTDNTYPVGHFFGYVCVYSATRSEAFHFDDLLVDPLVEDLLPPELIGAFPLDRQTVEVRFSEIVSDDTALNTANFSLSGGLGNPASVERSAEDPTILLLSWIQNFANQTNYTLTVMGVADTNGNIAGEQTSEFFYLELSPPEPGDLIITEFMADPSPPRALPNAEYIELFNASDKVLQLEGVGISTGSTPRRLPDYPLYPNTYVAICDHDDSAELAAFGPTLSIESFPALTNGGDQVSLTDQDNGILQELSYDLSWYRDSEKADGGWSLELIETTQPADCPGNWIASEAPAGGTPGLENSVNGRPLETDGPVLLSAYAESDTEILLRFDEALDPVTANDPMTYAINGGVGISDAFLQPGRREILLMLDAPLQTGSIYEISAGAGLTDCLGNSSTSPVVRRVGLAQSAAPGDVVINELLFFPEVGGEDFIELYNRSDKTINLRDWFINNRQADGSDRNESIDGDLLIFPGEYVVITESAQDILDRYTVNFPERLLENDLPTMSDEGQLTIRNEAFIVIDSFAYTADLHSPLLAEERGVSLERVDTEAPTNSPGNWHSAAGSAGFATPTYENSQYLPVRPSTGNIISLANKRFSPDGDGFEDLLLLQVAADRPGYLATIQVFDANGRLVRRLLRNELLPVEAVYKWDGTHADGHKARIGIYVIWVELVNPDGTVERWQESCVLAGMLGN</sequence>
<dbReference type="InterPro" id="IPR032812">
    <property type="entry name" value="SbsA_Ig"/>
</dbReference>
<comment type="caution">
    <text evidence="4">The sequence shown here is derived from an EMBL/GenBank/DDBJ whole genome shotgun (WGS) entry which is preliminary data.</text>
</comment>
<dbReference type="Proteomes" id="UP000223913">
    <property type="component" value="Unassembled WGS sequence"/>
</dbReference>
<dbReference type="Gene3D" id="2.60.40.1220">
    <property type="match status" value="2"/>
</dbReference>
<evidence type="ECO:0000256" key="2">
    <source>
        <dbReference type="SAM" id="SignalP"/>
    </source>
</evidence>
<dbReference type="AlphaFoldDB" id="A0A2D0NGN3"/>
<organism evidence="4 5">
    <name type="scientific">Flavilitoribacter nigricans (strain ATCC 23147 / DSM 23189 / NBRC 102662 / NCIMB 1420 / SS-2)</name>
    <name type="common">Lewinella nigricans</name>
    <dbReference type="NCBI Taxonomy" id="1122177"/>
    <lineage>
        <taxon>Bacteria</taxon>
        <taxon>Pseudomonadati</taxon>
        <taxon>Bacteroidota</taxon>
        <taxon>Saprospiria</taxon>
        <taxon>Saprospirales</taxon>
        <taxon>Lewinellaceae</taxon>
        <taxon>Flavilitoribacter</taxon>
    </lineage>
</organism>
<dbReference type="InterPro" id="IPR001322">
    <property type="entry name" value="Lamin_tail_dom"/>
</dbReference>
<evidence type="ECO:0000259" key="3">
    <source>
        <dbReference type="PROSITE" id="PS51841"/>
    </source>
</evidence>
<accession>A0A2D0NGN3</accession>
<dbReference type="Gene3D" id="2.60.40.4070">
    <property type="match status" value="1"/>
</dbReference>
<evidence type="ECO:0000313" key="5">
    <source>
        <dbReference type="Proteomes" id="UP000223913"/>
    </source>
</evidence>
<feature type="signal peptide" evidence="2">
    <location>
        <begin position="1"/>
        <end position="18"/>
    </location>
</feature>
<dbReference type="Gene3D" id="2.60.40.1260">
    <property type="entry name" value="Lamin Tail domain"/>
    <property type="match status" value="1"/>
</dbReference>
<dbReference type="OrthoDB" id="9758406at2"/>
<feature type="domain" description="LTD" evidence="3">
    <location>
        <begin position="581"/>
        <end position="705"/>
    </location>
</feature>
<gene>
    <name evidence="4" type="ORF">CRP01_05935</name>
</gene>
<keyword evidence="5" id="KW-1185">Reference proteome</keyword>
<dbReference type="InterPro" id="IPR036415">
    <property type="entry name" value="Lamin_tail_dom_sf"/>
</dbReference>
<reference evidence="4 5" key="1">
    <citation type="submission" date="2017-10" db="EMBL/GenBank/DDBJ databases">
        <title>The draft genome sequence of Lewinella nigricans NBRC 102662.</title>
        <authorList>
            <person name="Wang K."/>
        </authorList>
    </citation>
    <scope>NUCLEOTIDE SEQUENCE [LARGE SCALE GENOMIC DNA]</scope>
    <source>
        <strain evidence="4 5">NBRC 102662</strain>
    </source>
</reference>
<dbReference type="SUPFAM" id="SSF74853">
    <property type="entry name" value="Lamin A/C globular tail domain"/>
    <property type="match status" value="1"/>
</dbReference>